<dbReference type="GO" id="GO:0005524">
    <property type="term" value="F:ATP binding"/>
    <property type="evidence" value="ECO:0007669"/>
    <property type="project" value="UniProtKB-KW"/>
</dbReference>
<organism evidence="4 5">
    <name type="scientific">Venenivibrio stagnispumantis</name>
    <dbReference type="NCBI Taxonomy" id="407998"/>
    <lineage>
        <taxon>Bacteria</taxon>
        <taxon>Pseudomonadati</taxon>
        <taxon>Aquificota</taxon>
        <taxon>Aquificia</taxon>
        <taxon>Aquificales</taxon>
        <taxon>Hydrogenothermaceae</taxon>
        <taxon>Venenivibrio</taxon>
    </lineage>
</organism>
<evidence type="ECO:0000313" key="4">
    <source>
        <dbReference type="EMBL" id="SMP24086.1"/>
    </source>
</evidence>
<sequence length="314" mass="36817">MINGRLIKERKIILEELGGLPPPVIKNKEWLYILEEETRNSILIEGFFLSEKELKKILKTNNPVSRDEEEALNYYKTANFIYGLGYENYKQNEFLFGIPLIRQINKELGYTGEFRKGEIKIAGAKFNPPNNYIEEWLSIFVDFVKYLYKNFDFNGLAVSHGFFEEIHPFDDGNGRTGRIILNYILVSKGYPPVILKGDEENKKKYYKALEEMDSYMKEIFLKKPDKNEVIQKLKDIKISKLTELILESLRENLDKIILGIYERNGFKLEPVSELLKTLGYSPSSTRQLIKRGKIIAVKKENKWYSVRQIFDKLL</sequence>
<proteinExistence type="predicted"/>
<evidence type="ECO:0000313" key="5">
    <source>
        <dbReference type="Proteomes" id="UP001157947"/>
    </source>
</evidence>
<dbReference type="PROSITE" id="PS51459">
    <property type="entry name" value="FIDO"/>
    <property type="match status" value="1"/>
</dbReference>
<keyword evidence="2" id="KW-0067">ATP-binding</keyword>
<dbReference type="EMBL" id="FXTX01000032">
    <property type="protein sequence ID" value="SMP24086.1"/>
    <property type="molecule type" value="Genomic_DNA"/>
</dbReference>
<dbReference type="Gene3D" id="1.10.3290.10">
    <property type="entry name" value="Fido-like domain"/>
    <property type="match status" value="1"/>
</dbReference>
<dbReference type="InterPro" id="IPR036597">
    <property type="entry name" value="Fido-like_dom_sf"/>
</dbReference>
<keyword evidence="2" id="KW-0547">Nucleotide-binding</keyword>
<gene>
    <name evidence="4" type="ORF">SAMN06264868_1322</name>
</gene>
<dbReference type="Proteomes" id="UP001157947">
    <property type="component" value="Unassembled WGS sequence"/>
</dbReference>
<feature type="binding site" evidence="2">
    <location>
        <begin position="205"/>
        <end position="206"/>
    </location>
    <ligand>
        <name>ATP</name>
        <dbReference type="ChEBI" id="CHEBI:30616"/>
    </ligand>
</feature>
<feature type="active site" evidence="1">
    <location>
        <position position="167"/>
    </location>
</feature>
<dbReference type="SUPFAM" id="SSF140931">
    <property type="entry name" value="Fic-like"/>
    <property type="match status" value="1"/>
</dbReference>
<dbReference type="InterPro" id="IPR003812">
    <property type="entry name" value="Fido"/>
</dbReference>
<name>A0AA45WQ70_9AQUI</name>
<evidence type="ECO:0000256" key="2">
    <source>
        <dbReference type="PIRSR" id="PIRSR640198-2"/>
    </source>
</evidence>
<dbReference type="AlphaFoldDB" id="A0AA45WQ70"/>
<accession>A0AA45WQ70</accession>
<dbReference type="PANTHER" id="PTHR13504:SF38">
    <property type="entry name" value="FIDO DOMAIN-CONTAINING PROTEIN"/>
    <property type="match status" value="1"/>
</dbReference>
<evidence type="ECO:0000256" key="1">
    <source>
        <dbReference type="PIRSR" id="PIRSR640198-1"/>
    </source>
</evidence>
<dbReference type="RefSeq" id="WP_265134333.1">
    <property type="nucleotide sequence ID" value="NZ_FXTX01000032.1"/>
</dbReference>
<dbReference type="Pfam" id="PF02661">
    <property type="entry name" value="Fic"/>
    <property type="match status" value="1"/>
</dbReference>
<evidence type="ECO:0000259" key="3">
    <source>
        <dbReference type="PROSITE" id="PS51459"/>
    </source>
</evidence>
<feature type="domain" description="Fido" evidence="3">
    <location>
        <begin position="96"/>
        <end position="235"/>
    </location>
</feature>
<protein>
    <submittedName>
        <fullName evidence="4">Fic family protein</fullName>
    </submittedName>
</protein>
<comment type="caution">
    <text evidence="4">The sequence shown here is derived from an EMBL/GenBank/DDBJ whole genome shotgun (WGS) entry which is preliminary data.</text>
</comment>
<dbReference type="PANTHER" id="PTHR13504">
    <property type="entry name" value="FIDO DOMAIN-CONTAINING PROTEIN DDB_G0283145"/>
    <property type="match status" value="1"/>
</dbReference>
<feature type="binding site" evidence="2">
    <location>
        <begin position="171"/>
        <end position="178"/>
    </location>
    <ligand>
        <name>ATP</name>
        <dbReference type="ChEBI" id="CHEBI:30616"/>
    </ligand>
</feature>
<reference evidence="4" key="1">
    <citation type="submission" date="2017-05" db="EMBL/GenBank/DDBJ databases">
        <authorList>
            <person name="Varghese N."/>
            <person name="Submissions S."/>
        </authorList>
    </citation>
    <scope>NUCLEOTIDE SEQUENCE</scope>
    <source>
        <strain evidence="4">DSM 18763</strain>
    </source>
</reference>
<dbReference type="InterPro" id="IPR040198">
    <property type="entry name" value="Fido_containing"/>
</dbReference>
<keyword evidence="5" id="KW-1185">Reference proteome</keyword>